<dbReference type="EMBL" id="AMCI01007926">
    <property type="protein sequence ID" value="EJW91828.1"/>
    <property type="molecule type" value="Genomic_DNA"/>
</dbReference>
<protein>
    <submittedName>
        <fullName evidence="2">Uncharacterized protein</fullName>
    </submittedName>
</protein>
<keyword evidence="1" id="KW-0812">Transmembrane</keyword>
<comment type="caution">
    <text evidence="2">The sequence shown here is derived from an EMBL/GenBank/DDBJ whole genome shotgun (WGS) entry which is preliminary data.</text>
</comment>
<keyword evidence="1" id="KW-0472">Membrane</keyword>
<sequence>MSPTFIFTDLSHRRTCRSAYGGSYFGRVSSLMFQFLGVSRFLVGIIFIIREV</sequence>
<reference evidence="2" key="1">
    <citation type="journal article" date="2012" name="PLoS ONE">
        <title>Gene sets for utilization of primary and secondary nutrition supplies in the distal gut of endangered iberian lynx.</title>
        <authorList>
            <person name="Alcaide M."/>
            <person name="Messina E."/>
            <person name="Richter M."/>
            <person name="Bargiela R."/>
            <person name="Peplies J."/>
            <person name="Huws S.A."/>
            <person name="Newbold C.J."/>
            <person name="Golyshin P.N."/>
            <person name="Simon M.A."/>
            <person name="Lopez G."/>
            <person name="Yakimov M.M."/>
            <person name="Ferrer M."/>
        </authorList>
    </citation>
    <scope>NUCLEOTIDE SEQUENCE</scope>
</reference>
<dbReference type="AlphaFoldDB" id="J9FBL8"/>
<name>J9FBL8_9ZZZZ</name>
<keyword evidence="1" id="KW-1133">Transmembrane helix</keyword>
<gene>
    <name evidence="2" type="ORF">EVA_20062</name>
</gene>
<organism evidence="2">
    <name type="scientific">gut metagenome</name>
    <dbReference type="NCBI Taxonomy" id="749906"/>
    <lineage>
        <taxon>unclassified sequences</taxon>
        <taxon>metagenomes</taxon>
        <taxon>organismal metagenomes</taxon>
    </lineage>
</organism>
<evidence type="ECO:0000313" key="2">
    <source>
        <dbReference type="EMBL" id="EJW91828.1"/>
    </source>
</evidence>
<feature type="transmembrane region" description="Helical" evidence="1">
    <location>
        <begin position="31"/>
        <end position="49"/>
    </location>
</feature>
<evidence type="ECO:0000256" key="1">
    <source>
        <dbReference type="SAM" id="Phobius"/>
    </source>
</evidence>
<accession>J9FBL8</accession>
<proteinExistence type="predicted"/>